<dbReference type="HOGENOM" id="CLU_2437197_0_0_6"/>
<dbReference type="RefSeq" id="WP_045097133.1">
    <property type="nucleotide sequence ID" value="NZ_LN614827.1"/>
</dbReference>
<reference evidence="2" key="1">
    <citation type="submission" date="2014-09" db="EMBL/GenBank/DDBJ databases">
        <authorList>
            <person name="Gomez-Valero L."/>
        </authorList>
    </citation>
    <scope>NUCLEOTIDE SEQUENCE [LARGE SCALE GENOMIC DNA]</scope>
    <source>
        <strain evidence="2">ATCC700992</strain>
    </source>
</reference>
<organism evidence="1 2">
    <name type="scientific">Legionella fallonii LLAP-10</name>
    <dbReference type="NCBI Taxonomy" id="1212491"/>
    <lineage>
        <taxon>Bacteria</taxon>
        <taxon>Pseudomonadati</taxon>
        <taxon>Pseudomonadota</taxon>
        <taxon>Gammaproteobacteria</taxon>
        <taxon>Legionellales</taxon>
        <taxon>Legionellaceae</taxon>
        <taxon>Legionella</taxon>
    </lineage>
</organism>
<proteinExistence type="predicted"/>
<dbReference type="Proteomes" id="UP000032430">
    <property type="component" value="Chromosome I"/>
</dbReference>
<sequence length="90" mass="9923">MFSFFPSQPSQTMASTAKEVGKFALGVMTIATAYLALEYSAANDDEIAETSQEEGSSSFLDCLVEMLTEFGEGNNHRYNEGREELLRTLP</sequence>
<name>A0A098GBP7_9GAMM</name>
<dbReference type="EMBL" id="LN614827">
    <property type="protein sequence ID" value="CEG58906.1"/>
    <property type="molecule type" value="Genomic_DNA"/>
</dbReference>
<dbReference type="KEGG" id="lfa:LFA_3577"/>
<evidence type="ECO:0000313" key="1">
    <source>
        <dbReference type="EMBL" id="CEG58906.1"/>
    </source>
</evidence>
<gene>
    <name evidence="1" type="ORF">LFA_3577</name>
</gene>
<evidence type="ECO:0000313" key="2">
    <source>
        <dbReference type="Proteomes" id="UP000032430"/>
    </source>
</evidence>
<dbReference type="AlphaFoldDB" id="A0A098GBP7"/>
<keyword evidence="2" id="KW-1185">Reference proteome</keyword>
<protein>
    <submittedName>
        <fullName evidence="1">Uncharacterized protein</fullName>
    </submittedName>
</protein>
<accession>A0A098GBP7</accession>